<dbReference type="OrthoDB" id="9996779at2759"/>
<comment type="subcellular location">
    <subcellularLocation>
        <location evidence="1">Nucleus</location>
    </subcellularLocation>
</comment>
<protein>
    <recommendedName>
        <fullName evidence="2">Grh/CP2 DB domain-containing protein</fullName>
    </recommendedName>
</protein>
<dbReference type="eggNOG" id="KOG4091">
    <property type="taxonomic scope" value="Eukaryota"/>
</dbReference>
<gene>
    <name evidence="4" type="primary">20205586</name>
    <name evidence="3" type="ORF">HELRODRAFT_175879</name>
</gene>
<name>T1F9T7_HELRO</name>
<dbReference type="GO" id="GO:0003700">
    <property type="term" value="F:DNA-binding transcription factor activity"/>
    <property type="evidence" value="ECO:0007669"/>
    <property type="project" value="InterPro"/>
</dbReference>
<evidence type="ECO:0000259" key="2">
    <source>
        <dbReference type="PROSITE" id="PS51968"/>
    </source>
</evidence>
<reference evidence="5" key="1">
    <citation type="submission" date="2012-12" db="EMBL/GenBank/DDBJ databases">
        <authorList>
            <person name="Hellsten U."/>
            <person name="Grimwood J."/>
            <person name="Chapman J.A."/>
            <person name="Shapiro H."/>
            <person name="Aerts A."/>
            <person name="Otillar R.P."/>
            <person name="Terry A.Y."/>
            <person name="Boore J.L."/>
            <person name="Simakov O."/>
            <person name="Marletaz F."/>
            <person name="Cho S.-J."/>
            <person name="Edsinger-Gonzales E."/>
            <person name="Havlak P."/>
            <person name="Kuo D.-H."/>
            <person name="Larsson T."/>
            <person name="Lv J."/>
            <person name="Arendt D."/>
            <person name="Savage R."/>
            <person name="Osoegawa K."/>
            <person name="de Jong P."/>
            <person name="Lindberg D.R."/>
            <person name="Seaver E.C."/>
            <person name="Weisblat D.A."/>
            <person name="Putnam N.H."/>
            <person name="Grigoriev I.V."/>
            <person name="Rokhsar D.S."/>
        </authorList>
    </citation>
    <scope>NUCLEOTIDE SEQUENCE</scope>
</reference>
<sequence>MMSHGDQNDDEFVDGFTSPLHILGETIDENRFLRFQYILNAATTPCSKINDESLTYLNQGQSYELKLKRLGDAITGDRYLRHYSKSQQNQKRITMSAMARGTETMGTWRDPKKITQRNRPLCSLRRKTVKYI</sequence>
<dbReference type="Pfam" id="PF04516">
    <property type="entry name" value="CP2"/>
    <property type="match status" value="1"/>
</dbReference>
<evidence type="ECO:0000313" key="4">
    <source>
        <dbReference type="EnsemblMetazoa" id="HelroP175879"/>
    </source>
</evidence>
<evidence type="ECO:0000256" key="1">
    <source>
        <dbReference type="PROSITE-ProRule" id="PRU01313"/>
    </source>
</evidence>
<dbReference type="InterPro" id="IPR007604">
    <property type="entry name" value="CP2"/>
</dbReference>
<dbReference type="GO" id="GO:0003677">
    <property type="term" value="F:DNA binding"/>
    <property type="evidence" value="ECO:0007669"/>
    <property type="project" value="UniProtKB-KW"/>
</dbReference>
<dbReference type="GO" id="GO:0005634">
    <property type="term" value="C:nucleus"/>
    <property type="evidence" value="ECO:0007669"/>
    <property type="project" value="UniProtKB-SubCell"/>
</dbReference>
<dbReference type="PROSITE" id="PS51968">
    <property type="entry name" value="GRH_CP2_DB"/>
    <property type="match status" value="1"/>
</dbReference>
<dbReference type="EMBL" id="KB096945">
    <property type="protein sequence ID" value="ESO00447.1"/>
    <property type="molecule type" value="Genomic_DNA"/>
</dbReference>
<dbReference type="PANTHER" id="PTHR11037">
    <property type="entry name" value="TRANSCRIPTION FACTOR CP2"/>
    <property type="match status" value="1"/>
</dbReference>
<dbReference type="AlphaFoldDB" id="T1F9T7"/>
<dbReference type="InParanoid" id="T1F9T7"/>
<evidence type="ECO:0000313" key="5">
    <source>
        <dbReference type="Proteomes" id="UP000015101"/>
    </source>
</evidence>
<proteinExistence type="predicted"/>
<accession>T1F9T7</accession>
<organism evidence="4 5">
    <name type="scientific">Helobdella robusta</name>
    <name type="common">Californian leech</name>
    <dbReference type="NCBI Taxonomy" id="6412"/>
    <lineage>
        <taxon>Eukaryota</taxon>
        <taxon>Metazoa</taxon>
        <taxon>Spiralia</taxon>
        <taxon>Lophotrochozoa</taxon>
        <taxon>Annelida</taxon>
        <taxon>Clitellata</taxon>
        <taxon>Hirudinea</taxon>
        <taxon>Rhynchobdellida</taxon>
        <taxon>Glossiphoniidae</taxon>
        <taxon>Helobdella</taxon>
    </lineage>
</organism>
<keyword evidence="5" id="KW-1185">Reference proteome</keyword>
<dbReference type="EMBL" id="AMQM01005464">
    <property type="status" value="NOT_ANNOTATED_CDS"/>
    <property type="molecule type" value="Genomic_DNA"/>
</dbReference>
<dbReference type="PANTHER" id="PTHR11037:SF21">
    <property type="entry name" value="GEMINI, ISOFORM C"/>
    <property type="match status" value="1"/>
</dbReference>
<reference evidence="4" key="3">
    <citation type="submission" date="2015-06" db="UniProtKB">
        <authorList>
            <consortium name="EnsemblMetazoa"/>
        </authorList>
    </citation>
    <scope>IDENTIFICATION</scope>
</reference>
<dbReference type="CTD" id="20205586"/>
<dbReference type="GeneID" id="20205586"/>
<feature type="domain" description="Grh/CP2 DB" evidence="2">
    <location>
        <begin position="29"/>
        <end position="132"/>
    </location>
</feature>
<dbReference type="EnsemblMetazoa" id="HelroT175879">
    <property type="protein sequence ID" value="HelroP175879"/>
    <property type="gene ID" value="HelroG175879"/>
</dbReference>
<dbReference type="HOGENOM" id="CLU_1919321_0_0_1"/>
<dbReference type="InterPro" id="IPR040167">
    <property type="entry name" value="TF_CP2-like"/>
</dbReference>
<reference evidence="3 5" key="2">
    <citation type="journal article" date="2013" name="Nature">
        <title>Insights into bilaterian evolution from three spiralian genomes.</title>
        <authorList>
            <person name="Simakov O."/>
            <person name="Marletaz F."/>
            <person name="Cho S.J."/>
            <person name="Edsinger-Gonzales E."/>
            <person name="Havlak P."/>
            <person name="Hellsten U."/>
            <person name="Kuo D.H."/>
            <person name="Larsson T."/>
            <person name="Lv J."/>
            <person name="Arendt D."/>
            <person name="Savage R."/>
            <person name="Osoegawa K."/>
            <person name="de Jong P."/>
            <person name="Grimwood J."/>
            <person name="Chapman J.A."/>
            <person name="Shapiro H."/>
            <person name="Aerts A."/>
            <person name="Otillar R.P."/>
            <person name="Terry A.Y."/>
            <person name="Boore J.L."/>
            <person name="Grigoriev I.V."/>
            <person name="Lindberg D.R."/>
            <person name="Seaver E.C."/>
            <person name="Weisblat D.A."/>
            <person name="Putnam N.H."/>
            <person name="Rokhsar D.S."/>
        </authorList>
    </citation>
    <scope>NUCLEOTIDE SEQUENCE</scope>
</reference>
<keyword evidence="1" id="KW-0539">Nucleus</keyword>
<evidence type="ECO:0000313" key="3">
    <source>
        <dbReference type="EMBL" id="ESO00447.1"/>
    </source>
</evidence>
<dbReference type="KEGG" id="hro:HELRODRAFT_175879"/>
<dbReference type="RefSeq" id="XP_009021497.1">
    <property type="nucleotide sequence ID" value="XM_009023249.1"/>
</dbReference>
<keyword evidence="1" id="KW-0238">DNA-binding</keyword>
<dbReference type="Proteomes" id="UP000015101">
    <property type="component" value="Unassembled WGS sequence"/>
</dbReference>
<dbReference type="GO" id="GO:0006357">
    <property type="term" value="P:regulation of transcription by RNA polymerase II"/>
    <property type="evidence" value="ECO:0007669"/>
    <property type="project" value="InterPro"/>
</dbReference>